<comment type="caution">
    <text evidence="2">The sequence shown here is derived from an EMBL/GenBank/DDBJ whole genome shotgun (WGS) entry which is preliminary data.</text>
</comment>
<keyword evidence="3" id="KW-1185">Reference proteome</keyword>
<dbReference type="STRING" id="35608.A0A2U1LES5"/>
<dbReference type="PROSITE" id="PS50878">
    <property type="entry name" value="RT_POL"/>
    <property type="match status" value="1"/>
</dbReference>
<gene>
    <name evidence="2" type="ORF">CTI12_AA498580</name>
</gene>
<dbReference type="EMBL" id="PKPP01009774">
    <property type="protein sequence ID" value="PWA47507.1"/>
    <property type="molecule type" value="Genomic_DNA"/>
</dbReference>
<dbReference type="CDD" id="cd01650">
    <property type="entry name" value="RT_nLTR_like"/>
    <property type="match status" value="1"/>
</dbReference>
<dbReference type="GO" id="GO:0003964">
    <property type="term" value="F:RNA-directed DNA polymerase activity"/>
    <property type="evidence" value="ECO:0007669"/>
    <property type="project" value="UniProtKB-KW"/>
</dbReference>
<dbReference type="InterPro" id="IPR036691">
    <property type="entry name" value="Endo/exonu/phosph_ase_sf"/>
</dbReference>
<dbReference type="SUPFAM" id="SSF56672">
    <property type="entry name" value="DNA/RNA polymerases"/>
    <property type="match status" value="1"/>
</dbReference>
<evidence type="ECO:0000313" key="2">
    <source>
        <dbReference type="EMBL" id="PWA47507.1"/>
    </source>
</evidence>
<feature type="domain" description="Reverse transcriptase" evidence="1">
    <location>
        <begin position="343"/>
        <end position="621"/>
    </location>
</feature>
<dbReference type="Gene3D" id="3.60.10.10">
    <property type="entry name" value="Endonuclease/exonuclease/phosphatase"/>
    <property type="match status" value="1"/>
</dbReference>
<evidence type="ECO:0000313" key="3">
    <source>
        <dbReference type="Proteomes" id="UP000245207"/>
    </source>
</evidence>
<dbReference type="InterPro" id="IPR000477">
    <property type="entry name" value="RT_dom"/>
</dbReference>
<proteinExistence type="predicted"/>
<dbReference type="Pfam" id="PF00078">
    <property type="entry name" value="RVT_1"/>
    <property type="match status" value="1"/>
</dbReference>
<dbReference type="InterPro" id="IPR043502">
    <property type="entry name" value="DNA/RNA_pol_sf"/>
</dbReference>
<dbReference type="AlphaFoldDB" id="A0A2U1LES5"/>
<dbReference type="Proteomes" id="UP000245207">
    <property type="component" value="Unassembled WGS sequence"/>
</dbReference>
<accession>A0A2U1LES5</accession>
<evidence type="ECO:0000259" key="1">
    <source>
        <dbReference type="PROSITE" id="PS50878"/>
    </source>
</evidence>
<dbReference type="OrthoDB" id="1937528at2759"/>
<keyword evidence="2" id="KW-0695">RNA-directed DNA polymerase</keyword>
<dbReference type="PANTHER" id="PTHR33116">
    <property type="entry name" value="REVERSE TRANSCRIPTASE ZINC-BINDING DOMAIN-CONTAINING PROTEIN-RELATED-RELATED"/>
    <property type="match status" value="1"/>
</dbReference>
<organism evidence="2 3">
    <name type="scientific">Artemisia annua</name>
    <name type="common">Sweet wormwood</name>
    <dbReference type="NCBI Taxonomy" id="35608"/>
    <lineage>
        <taxon>Eukaryota</taxon>
        <taxon>Viridiplantae</taxon>
        <taxon>Streptophyta</taxon>
        <taxon>Embryophyta</taxon>
        <taxon>Tracheophyta</taxon>
        <taxon>Spermatophyta</taxon>
        <taxon>Magnoliopsida</taxon>
        <taxon>eudicotyledons</taxon>
        <taxon>Gunneridae</taxon>
        <taxon>Pentapetalae</taxon>
        <taxon>asterids</taxon>
        <taxon>campanulids</taxon>
        <taxon>Asterales</taxon>
        <taxon>Asteraceae</taxon>
        <taxon>Asteroideae</taxon>
        <taxon>Anthemideae</taxon>
        <taxon>Artemisiinae</taxon>
        <taxon>Artemisia</taxon>
    </lineage>
</organism>
<keyword evidence="2" id="KW-0808">Transferase</keyword>
<sequence length="831" mass="94204">MGDFNEVRDASERIGTVFHEHAARDFNQFIDDSALVDVPLGGFSFTWSNMLGNKMSKLDRFLLSEGMFDAFQHLAATVLEKGIPDHYPILLCEQKVDYGPPPFRLFHSWMEFDGFDKLVKDSWEEPVVGESNALIIFKKKLQSLKNKIKHWNNIRRKTSEAHKTQLRSEVEEIQTRVEDGSASTNDIQKRVHLIKQLRDIEHVENLDLAQKAKVKWAIEGDENSSYFHSSINRKRRQHAIHGVIKDGVWMVEPNMVMAEFRDHFRYRFSKDDGVRPTILSDSFLKLSPNQITSLDAPFSCEEIKKAVWDCGSDKAPGPDGFTFGFFKIFWEVIKEDVFALVRSFQNRRVIPRGCNPSFIALIPKVKDPRFTSDFRPISLIGCQYKIIGKLLANRLAMVIDSIVSPEQSAFIKGGHILDGPMMLSEIIAHFKVTRRKLMVFKVDFEKAYDSLSWNFLFEVMNKIGFTVNWIAWVKAALTSSRASVLINEAPTEEFDVQRGLRQGDPLSPFLFVLAMEGFHVGISEACRAGVFQGVSVGSSNIRISHLLYADDAILLCDWGVQNARRIIQMLRVFQLASGLKINLTKSKLIGIGVDYIEVHQIAEMIGCSASHLPFIYLGVPVGCNMNRINSWKPMIDKVTKKLSSWKAKLLSIGGRLTLLKSVVGSLAIYYMSIYKVPATVLKLLESLRARFFWGADLGERKLHWIAWNRVLSSRDSGGLGVGSMAAFNKALLFKWIWRFRDNPNALWARIVTSIHGGRGEGGSRPSFSRFGGLSPWVNIGRAMEQLVVKGLHLDNFCRIKVGIEDKTSFWRDKWLGDRSSSHGSISEAFHA</sequence>
<dbReference type="SUPFAM" id="SSF56219">
    <property type="entry name" value="DNase I-like"/>
    <property type="match status" value="1"/>
</dbReference>
<reference evidence="2 3" key="1">
    <citation type="journal article" date="2018" name="Mol. Plant">
        <title>The genome of Artemisia annua provides insight into the evolution of Asteraceae family and artemisinin biosynthesis.</title>
        <authorList>
            <person name="Shen Q."/>
            <person name="Zhang L."/>
            <person name="Liao Z."/>
            <person name="Wang S."/>
            <person name="Yan T."/>
            <person name="Shi P."/>
            <person name="Liu M."/>
            <person name="Fu X."/>
            <person name="Pan Q."/>
            <person name="Wang Y."/>
            <person name="Lv Z."/>
            <person name="Lu X."/>
            <person name="Zhang F."/>
            <person name="Jiang W."/>
            <person name="Ma Y."/>
            <person name="Chen M."/>
            <person name="Hao X."/>
            <person name="Li L."/>
            <person name="Tang Y."/>
            <person name="Lv G."/>
            <person name="Zhou Y."/>
            <person name="Sun X."/>
            <person name="Brodelius P.E."/>
            <person name="Rose J.K.C."/>
            <person name="Tang K."/>
        </authorList>
    </citation>
    <scope>NUCLEOTIDE SEQUENCE [LARGE SCALE GENOMIC DNA]</scope>
    <source>
        <strain evidence="3">cv. Huhao1</strain>
        <tissue evidence="2">Leaf</tissue>
    </source>
</reference>
<keyword evidence="2" id="KW-0548">Nucleotidyltransferase</keyword>
<name>A0A2U1LES5_ARTAN</name>
<protein>
    <submittedName>
        <fullName evidence="2">RNA-directed DNA polymerase, eukaryota</fullName>
    </submittedName>
</protein>
<dbReference type="PANTHER" id="PTHR33116:SF78">
    <property type="entry name" value="OS12G0587133 PROTEIN"/>
    <property type="match status" value="1"/>
</dbReference>